<name>A0ABN9PE22_9DINO</name>
<accession>A0ABN9PE22</accession>
<keyword evidence="2" id="KW-1185">Reference proteome</keyword>
<comment type="caution">
    <text evidence="1">The sequence shown here is derived from an EMBL/GenBank/DDBJ whole genome shotgun (WGS) entry which is preliminary data.</text>
</comment>
<gene>
    <name evidence="1" type="ORF">PCOR1329_LOCUS1089</name>
</gene>
<organism evidence="1 2">
    <name type="scientific">Prorocentrum cordatum</name>
    <dbReference type="NCBI Taxonomy" id="2364126"/>
    <lineage>
        <taxon>Eukaryota</taxon>
        <taxon>Sar</taxon>
        <taxon>Alveolata</taxon>
        <taxon>Dinophyceae</taxon>
        <taxon>Prorocentrales</taxon>
        <taxon>Prorocentraceae</taxon>
        <taxon>Prorocentrum</taxon>
    </lineage>
</organism>
<evidence type="ECO:0000313" key="1">
    <source>
        <dbReference type="EMBL" id="CAK0789550.1"/>
    </source>
</evidence>
<proteinExistence type="predicted"/>
<dbReference type="Proteomes" id="UP001189429">
    <property type="component" value="Unassembled WGS sequence"/>
</dbReference>
<protein>
    <submittedName>
        <fullName evidence="1">Uncharacterized protein</fullName>
    </submittedName>
</protein>
<dbReference type="EMBL" id="CAUYUJ010000256">
    <property type="protein sequence ID" value="CAK0789550.1"/>
    <property type="molecule type" value="Genomic_DNA"/>
</dbReference>
<evidence type="ECO:0000313" key="2">
    <source>
        <dbReference type="Proteomes" id="UP001189429"/>
    </source>
</evidence>
<reference evidence="1" key="1">
    <citation type="submission" date="2023-10" db="EMBL/GenBank/DDBJ databases">
        <authorList>
            <person name="Chen Y."/>
            <person name="Shah S."/>
            <person name="Dougan E. K."/>
            <person name="Thang M."/>
            <person name="Chan C."/>
        </authorList>
    </citation>
    <scope>NUCLEOTIDE SEQUENCE [LARGE SCALE GENOMIC DNA]</scope>
</reference>
<sequence>MAAAAAPTRAQLDEASRALLRGVELAAISVKAFRHRLAAHLGLQPDGLDDRREEVGEILRAAVQASTPEGAQAAVAAGPVGPDWGAPENAKVRQWVYLVTFAPTLPGTAEAAAAVGGPALRTLDEVSREQIRDAILDAVANPGGRPLNEPVGVESMVVFLEEPRHFHVALRLTNKASFLPFKLALRARSALASHWSATHTMFWSAVRYGVFTTPRKLQVDDEPLAWSRQGTSLNLYEASQEPFNAKALKRRREEAEKQAAKVAEETGSKKERVRFTNVDFKALVISEGLWTKSAVLAHVQENGSAEIQRWVGARQGQLVTLLAEAREWSDAPRAAAEERQSDWEVICRVAGESCKCADGRCLWQEAARSFFVRNTMVPEGQLAHCLAKVIAEGPSKTARVPLIAGASNTGKSTMLDPIDVVFGKTHVLHKPAVGANMPLANMTKPGKRFMYLDEFSCVEYASLPTGRPTLPVSTQLKLFSGQCMEVQVSQRFHDGNPDACWARGMAVTSKLKGLWTPRGGVSAEDIAHLQNRFEQFTADGVPLTKAQLRTVPPCRENWCKWLVATATAFANGAPAAPPQPSPQLRSAGGGAAAAGVEGLLALTRRVSIPDDVANALHDDALAVGAASVSELTADDWAALPSWASLLPLQQRRVLSASAAPPLPQLRC</sequence>